<dbReference type="EMBL" id="CP013652">
    <property type="protein sequence ID" value="ALS25046.1"/>
    <property type="molecule type" value="Genomic_DNA"/>
</dbReference>
<dbReference type="AlphaFoldDB" id="A0A0U2VWE8"/>
<dbReference type="InterPro" id="IPR011050">
    <property type="entry name" value="Pectin_lyase_fold/virulence"/>
</dbReference>
<dbReference type="GO" id="GO:0016829">
    <property type="term" value="F:lyase activity"/>
    <property type="evidence" value="ECO:0007669"/>
    <property type="project" value="UniProtKB-KW"/>
</dbReference>
<evidence type="ECO:0000256" key="1">
    <source>
        <dbReference type="SAM" id="Phobius"/>
    </source>
</evidence>
<dbReference type="KEGG" id="pnp:IJ22_47840"/>
<reference evidence="2 3" key="2">
    <citation type="journal article" date="2016" name="Genome Announc.">
        <title>Complete Genome Sequences of Two Interactive Moderate Thermophiles, Paenibacillus napthalenovorans 32O-Y and Paenibacillus sp. 32O-W.</title>
        <authorList>
            <person name="Butler R.R.III."/>
            <person name="Wang J."/>
            <person name="Stark B.C."/>
            <person name="Pombert J.F."/>
        </authorList>
    </citation>
    <scope>NUCLEOTIDE SEQUENCE [LARGE SCALE GENOMIC DNA]</scope>
    <source>
        <strain evidence="2 3">32O-Y</strain>
    </source>
</reference>
<organism evidence="2 3">
    <name type="scientific">Paenibacillus naphthalenovorans</name>
    <dbReference type="NCBI Taxonomy" id="162209"/>
    <lineage>
        <taxon>Bacteria</taxon>
        <taxon>Bacillati</taxon>
        <taxon>Bacillota</taxon>
        <taxon>Bacilli</taxon>
        <taxon>Bacillales</taxon>
        <taxon>Paenibacillaceae</taxon>
        <taxon>Paenibacillus</taxon>
    </lineage>
</organism>
<feature type="transmembrane region" description="Helical" evidence="1">
    <location>
        <begin position="13"/>
        <end position="32"/>
    </location>
</feature>
<gene>
    <name evidence="2" type="ORF">IJ22_47840</name>
</gene>
<evidence type="ECO:0000313" key="2">
    <source>
        <dbReference type="EMBL" id="ALS25046.1"/>
    </source>
</evidence>
<proteinExistence type="predicted"/>
<evidence type="ECO:0000313" key="3">
    <source>
        <dbReference type="Proteomes" id="UP000061660"/>
    </source>
</evidence>
<name>A0A0U2VWE8_9BACL</name>
<dbReference type="PATRIC" id="fig|162209.4.peg.5036"/>
<keyword evidence="2" id="KW-0456">Lyase</keyword>
<protein>
    <submittedName>
        <fullName evidence="2">Pectin lyase fold-containing protein</fullName>
    </submittedName>
</protein>
<dbReference type="OrthoDB" id="2481381at2"/>
<dbReference type="SUPFAM" id="SSF51126">
    <property type="entry name" value="Pectin lyase-like"/>
    <property type="match status" value="1"/>
</dbReference>
<dbReference type="Proteomes" id="UP000061660">
    <property type="component" value="Chromosome"/>
</dbReference>
<accession>A0A0U2VWE8</accession>
<dbReference type="STRING" id="162209.IJ22_47840"/>
<sequence>MSNNFVQRILWSAWGRISLATLIAISGMFPVLQTMRVQASSDPVVFYVSVTGGVYSQDGLSWETAYPGTMLQPVINNVPDNSQIWVAKGTYYSTEDIDYEENPSDPRTKTFHLRNGIAVYGGFAGTEDSLAQRDLTNEENATILSGNLGDPDSDADNAYHVFYHSVLDSTAVLDGVTITGGNANGSIPNDTDSGGGMYNKNASLTLTHVTIGGNTALIFGGGIYNEGDEGGSPILTDVVVQNNSSTDNLSVGGGIYNKGGSPMLTHVTIEGNRSATGGGIVMPPEAA</sequence>
<keyword evidence="1" id="KW-0472">Membrane</keyword>
<reference evidence="3" key="1">
    <citation type="submission" date="2015-12" db="EMBL/GenBank/DDBJ databases">
        <title>Complete genome sequences of two moderately thermophilic Paenibacillus species.</title>
        <authorList>
            <person name="Butler R.III."/>
            <person name="Wang J."/>
            <person name="Stark B.C."/>
            <person name="Pombert J.-F."/>
        </authorList>
    </citation>
    <scope>NUCLEOTIDE SEQUENCE [LARGE SCALE GENOMIC DNA]</scope>
    <source>
        <strain evidence="3">32O-Y</strain>
    </source>
</reference>
<dbReference type="RefSeq" id="WP_062410503.1">
    <property type="nucleotide sequence ID" value="NZ_CP013652.1"/>
</dbReference>
<keyword evidence="3" id="KW-1185">Reference proteome</keyword>
<keyword evidence="1" id="KW-1133">Transmembrane helix</keyword>
<keyword evidence="1" id="KW-0812">Transmembrane</keyword>